<keyword evidence="2" id="KW-1185">Reference proteome</keyword>
<reference evidence="1 2" key="1">
    <citation type="submission" date="2017-06" db="EMBL/GenBank/DDBJ databases">
        <title>Comparative genomic analysis of Ambrosia Fusariam Clade fungi.</title>
        <authorList>
            <person name="Stajich J.E."/>
            <person name="Carrillo J."/>
            <person name="Kijimoto T."/>
            <person name="Eskalen A."/>
            <person name="O'Donnell K."/>
            <person name="Kasson M."/>
        </authorList>
    </citation>
    <scope>NUCLEOTIDE SEQUENCE [LARGE SCALE GENOMIC DNA]</scope>
    <source>
        <strain evidence="1">UCR3666</strain>
    </source>
</reference>
<proteinExistence type="predicted"/>
<evidence type="ECO:0000313" key="2">
    <source>
        <dbReference type="Proteomes" id="UP000277212"/>
    </source>
</evidence>
<evidence type="ECO:0000313" key="1">
    <source>
        <dbReference type="EMBL" id="RMJ14521.1"/>
    </source>
</evidence>
<gene>
    <name evidence="1" type="ORF">CDV36_005812</name>
</gene>
<organism evidence="1 2">
    <name type="scientific">Fusarium kuroshium</name>
    <dbReference type="NCBI Taxonomy" id="2010991"/>
    <lineage>
        <taxon>Eukaryota</taxon>
        <taxon>Fungi</taxon>
        <taxon>Dikarya</taxon>
        <taxon>Ascomycota</taxon>
        <taxon>Pezizomycotina</taxon>
        <taxon>Sordariomycetes</taxon>
        <taxon>Hypocreomycetidae</taxon>
        <taxon>Hypocreales</taxon>
        <taxon>Nectriaceae</taxon>
        <taxon>Fusarium</taxon>
        <taxon>Fusarium solani species complex</taxon>
    </lineage>
</organism>
<name>A0A3M2SAE5_9HYPO</name>
<protein>
    <submittedName>
        <fullName evidence="1">Uncharacterized protein</fullName>
    </submittedName>
</protein>
<dbReference type="EMBL" id="NKUJ01000083">
    <property type="protein sequence ID" value="RMJ14521.1"/>
    <property type="molecule type" value="Genomic_DNA"/>
</dbReference>
<accession>A0A3M2SAE5</accession>
<dbReference type="Proteomes" id="UP000277212">
    <property type="component" value="Unassembled WGS sequence"/>
</dbReference>
<comment type="caution">
    <text evidence="1">The sequence shown here is derived from an EMBL/GenBank/DDBJ whole genome shotgun (WGS) entry which is preliminary data.</text>
</comment>
<dbReference type="AlphaFoldDB" id="A0A3M2SAE5"/>
<sequence length="195" mass="22791">MGSPGCLPFFRLPPEIRIEIVRTYLKPSPEKFYIIEPGEVLESNQFLPNYNSCHMLALLLTSRQMCQETQPLASSHILLRADHYGVGLFVHGKLRWDRLEHLTVMSFEDDLLDSDTPHTWPTHSGEQNKKRSNMKDLDIKCNTSPNIEVGREAWHPWKACITSVLEALSECQNIQTIRFQGVRQHHWAEYFWHFF</sequence>
<dbReference type="OrthoDB" id="62952at2759"/>